<feature type="region of interest" description="Disordered" evidence="1">
    <location>
        <begin position="479"/>
        <end position="537"/>
    </location>
</feature>
<dbReference type="AlphaFoldDB" id="A0A023G2C9"/>
<keyword evidence="2" id="KW-0732">Signal</keyword>
<evidence type="ECO:0000256" key="2">
    <source>
        <dbReference type="SAM" id="SignalP"/>
    </source>
</evidence>
<name>A0A023G2C9_AMBTT</name>
<feature type="non-terminal residue" evidence="3">
    <location>
        <position position="1"/>
    </location>
</feature>
<dbReference type="EMBL" id="GBBM01007067">
    <property type="protein sequence ID" value="JAC28351.1"/>
    <property type="molecule type" value="mRNA"/>
</dbReference>
<evidence type="ECO:0000256" key="1">
    <source>
        <dbReference type="SAM" id="MobiDB-lite"/>
    </source>
</evidence>
<protein>
    <submittedName>
        <fullName evidence="3">Putative mucin-5ac</fullName>
    </submittedName>
</protein>
<feature type="signal peptide" evidence="2">
    <location>
        <begin position="1"/>
        <end position="20"/>
    </location>
</feature>
<feature type="chain" id="PRO_5001520472" evidence="2">
    <location>
        <begin position="21"/>
        <end position="537"/>
    </location>
</feature>
<accession>A0A023G2C9</accession>
<organism evidence="3">
    <name type="scientific">Amblyomma triste</name>
    <name type="common">Neotropical tick</name>
    <dbReference type="NCBI Taxonomy" id="251400"/>
    <lineage>
        <taxon>Eukaryota</taxon>
        <taxon>Metazoa</taxon>
        <taxon>Ecdysozoa</taxon>
        <taxon>Arthropoda</taxon>
        <taxon>Chelicerata</taxon>
        <taxon>Arachnida</taxon>
        <taxon>Acari</taxon>
        <taxon>Parasitiformes</taxon>
        <taxon>Ixodida</taxon>
        <taxon>Ixodoidea</taxon>
        <taxon>Ixodidae</taxon>
        <taxon>Amblyomminae</taxon>
        <taxon>Amblyomma</taxon>
    </lineage>
</organism>
<reference evidence="3" key="1">
    <citation type="submission" date="2014-03" db="EMBL/GenBank/DDBJ databases">
        <title>The sialotranscriptome of Amblyomma triste, Amblyomma parvum and Amblyomma cajennense ticks, uncovered by 454-based RNA-seq.</title>
        <authorList>
            <person name="Garcia G.R."/>
            <person name="Gardinassi L.G."/>
            <person name="Ribeiro J.M."/>
            <person name="Anatriello E."/>
            <person name="Ferreira B.R."/>
            <person name="Moreira H.N."/>
            <person name="Mafra C."/>
            <person name="Olegario M.M."/>
            <person name="Szabo P.J."/>
            <person name="Miranda-Santos I.K."/>
            <person name="Maruyama S.R."/>
        </authorList>
    </citation>
    <scope>NUCLEOTIDE SEQUENCE</scope>
    <source>
        <strain evidence="3">Mato Grasso do Sul</strain>
        <tissue evidence="3">Salivary glands</tissue>
    </source>
</reference>
<feature type="compositionally biased region" description="Polar residues" evidence="1">
    <location>
        <begin position="500"/>
        <end position="528"/>
    </location>
</feature>
<proteinExistence type="evidence at transcript level"/>
<sequence length="537" mass="55279">FTMKVVPLVLLAICLLTVEAQRPKARTFGFVHNHNHHHNGEEAHASHSLNFHAHGQQGHVLPSHNAHGSHAHHDHHQIHEHVSPGQVHHESQGYGHQHIHHQPSTASHTLGSVVSNASTVPMMICSIVNVPAAHTTAPDPSHSGHLVPHSIFSNITTSLGAVVGKVVDPVVTLLRNASLWLNGTVLPNHGHSVHQHPAVSLAHVVQAKILALKTQHLRPASPASQATTVASTMAPSPALTATRPILLTATALPSSRPTVPAQVLTSTVGASAPALGATGPNFGSSTVLSASSTGAPVLPEGRTAAIVPTTVPLEDVTAVFTLHTQSSTSTTGPATSLTEAVSPTSSTIIVAEDNGAPTTATPNSGTVSFPESISGPAPTFASTHVMVSTTVPTAHVVSIRSGTLQPAADFTAATAATESVTMSGLTSATPELTAFPSLPTTAEVPFRSATLVTTAEATSADTLATLSEPVTTSVTIPATSSAAPLRTSTEETEERSITTARNVASSTTQSLVSAQDTQQPTRPSSATTRRLFPGTRP</sequence>
<evidence type="ECO:0000313" key="3">
    <source>
        <dbReference type="EMBL" id="JAC28351.1"/>
    </source>
</evidence>